<dbReference type="Proteomes" id="UP001595685">
    <property type="component" value="Unassembled WGS sequence"/>
</dbReference>
<proteinExistence type="inferred from homology"/>
<comment type="caution">
    <text evidence="5">The sequence shown here is derived from an EMBL/GenBank/DDBJ whole genome shotgun (WGS) entry which is preliminary data.</text>
</comment>
<keyword evidence="6" id="KW-1185">Reference proteome</keyword>
<dbReference type="Pfam" id="PF03575">
    <property type="entry name" value="Peptidase_S51"/>
    <property type="match status" value="1"/>
</dbReference>
<keyword evidence="4" id="KW-0720">Serine protease</keyword>
<keyword evidence="2" id="KW-0645">Protease</keyword>
<dbReference type="RefSeq" id="WP_340295686.1">
    <property type="nucleotide sequence ID" value="NZ_JBBEOI010000280.1"/>
</dbReference>
<evidence type="ECO:0000256" key="1">
    <source>
        <dbReference type="ARBA" id="ARBA00006534"/>
    </source>
</evidence>
<protein>
    <submittedName>
        <fullName evidence="5">Type 1 glutamine amidotransferase-like domain-containing protein</fullName>
    </submittedName>
</protein>
<accession>A0ABV7WIV2</accession>
<name>A0ABV7WIV2_9MICO</name>
<organism evidence="5 6">
    <name type="scientific">Aquipuribacter hungaricus</name>
    <dbReference type="NCBI Taxonomy" id="545624"/>
    <lineage>
        <taxon>Bacteria</taxon>
        <taxon>Bacillati</taxon>
        <taxon>Actinomycetota</taxon>
        <taxon>Actinomycetes</taxon>
        <taxon>Micrococcales</taxon>
        <taxon>Intrasporangiaceae</taxon>
        <taxon>Aquipuribacter</taxon>
    </lineage>
</organism>
<comment type="similarity">
    <text evidence="1">Belongs to the peptidase S51 family.</text>
</comment>
<evidence type="ECO:0000313" key="5">
    <source>
        <dbReference type="EMBL" id="MFC3689550.1"/>
    </source>
</evidence>
<evidence type="ECO:0000256" key="3">
    <source>
        <dbReference type="ARBA" id="ARBA00022801"/>
    </source>
</evidence>
<evidence type="ECO:0000256" key="2">
    <source>
        <dbReference type="ARBA" id="ARBA00022670"/>
    </source>
</evidence>
<evidence type="ECO:0000256" key="4">
    <source>
        <dbReference type="ARBA" id="ARBA00022825"/>
    </source>
</evidence>
<dbReference type="SUPFAM" id="SSF52317">
    <property type="entry name" value="Class I glutamine amidotransferase-like"/>
    <property type="match status" value="1"/>
</dbReference>
<dbReference type="Gene3D" id="3.40.50.880">
    <property type="match status" value="1"/>
</dbReference>
<sequence length="244" mass="24160">MAEAAVHLVGGGWDEEARDEVYGPFLAEAGPGATVACVVLDEGDGAGRAERWRDVLGRSGDCRVRPVLVPEGGVLDVAALGGADALLVSGGLTPAYAAALAPVADRLRAWCRGRPYLGFSAGAAVAAGRALVGGWRLDGRAVCPEDAAEDLDGLSVVDGLGLVPFALDVHAAQWGTLARLVAAVGSGAVGGGVALDEGTALRVAGAALSVRGAGAAHVVRASPEGVHVRSITAGGLVPAALLDP</sequence>
<dbReference type="InterPro" id="IPR029062">
    <property type="entry name" value="Class_I_gatase-like"/>
</dbReference>
<evidence type="ECO:0000313" key="6">
    <source>
        <dbReference type="Proteomes" id="UP001595685"/>
    </source>
</evidence>
<dbReference type="EMBL" id="JBHRWW010000011">
    <property type="protein sequence ID" value="MFC3689550.1"/>
    <property type="molecule type" value="Genomic_DNA"/>
</dbReference>
<keyword evidence="3" id="KW-0378">Hydrolase</keyword>
<dbReference type="InterPro" id="IPR005320">
    <property type="entry name" value="Peptidase_S51"/>
</dbReference>
<reference evidence="6" key="1">
    <citation type="journal article" date="2019" name="Int. J. Syst. Evol. Microbiol.">
        <title>The Global Catalogue of Microorganisms (GCM) 10K type strain sequencing project: providing services to taxonomists for standard genome sequencing and annotation.</title>
        <authorList>
            <consortium name="The Broad Institute Genomics Platform"/>
            <consortium name="The Broad Institute Genome Sequencing Center for Infectious Disease"/>
            <person name="Wu L."/>
            <person name="Ma J."/>
        </authorList>
    </citation>
    <scope>NUCLEOTIDE SEQUENCE [LARGE SCALE GENOMIC DNA]</scope>
    <source>
        <strain evidence="6">NCAIM B.02333</strain>
    </source>
</reference>
<gene>
    <name evidence="5" type="ORF">ACFOLH_14455</name>
</gene>